<name>A0A7G9A4G9_9VIRU</name>
<reference evidence="2" key="1">
    <citation type="submission" date="2020-07" db="EMBL/GenBank/DDBJ databases">
        <title>Dissolved microcystin release linked to lysis of a Microcystis spp. bloom in Lake Erie (USA) attributed to a novel cyanophage.</title>
        <authorList>
            <person name="McKindles K.M."/>
            <person name="Manes M.A."/>
            <person name="DeMarco J.R."/>
            <person name="McClure A."/>
            <person name="McKay R.M."/>
            <person name="Davis T.W."/>
            <person name="Bullerjahn G.S."/>
        </authorList>
    </citation>
    <scope>NUCLEOTIDE SEQUENCE</scope>
</reference>
<accession>A0A7G9A4G9</accession>
<feature type="region of interest" description="Disordered" evidence="1">
    <location>
        <begin position="236"/>
        <end position="261"/>
    </location>
</feature>
<feature type="compositionally biased region" description="Acidic residues" evidence="1">
    <location>
        <begin position="252"/>
        <end position="261"/>
    </location>
</feature>
<evidence type="ECO:0000256" key="1">
    <source>
        <dbReference type="SAM" id="MobiDB-lite"/>
    </source>
</evidence>
<protein>
    <submittedName>
        <fullName evidence="2">Uncharacterized protein</fullName>
    </submittedName>
</protein>
<sequence>MAKLSVLGKVKFNETFFFPLKKEWLYYIQDNDALLEKIDAIATEENGEIGIKFLKRYGINPKENETVKEYLEAREKADKAYLERIKAIGQKTGLSTSEIEGVVVNDGSIRERIEQVMVDALDTVKSDSVEQKVETAAIVQQSILNNRKKTRELTRESIELVEPYLDELNALFKDRETTYETYNRALLANFLGSPRRVVKLKDKSSVDFTIEDINDMSQFMVVKLYQDYLWQDITQWQTPEPEKPEPEKSESESTEDDEKNE</sequence>
<dbReference type="EMBL" id="MT840187">
    <property type="protein sequence ID" value="QNL31642.1"/>
    <property type="molecule type" value="Genomic_DNA"/>
</dbReference>
<evidence type="ECO:0000313" key="2">
    <source>
        <dbReference type="EMBL" id="QNL31642.1"/>
    </source>
</evidence>
<organism evidence="2">
    <name type="scientific">Bacteriophage sp</name>
    <dbReference type="NCBI Taxonomy" id="38018"/>
    <lineage>
        <taxon>Viruses</taxon>
    </lineage>
</organism>
<feature type="compositionally biased region" description="Basic and acidic residues" evidence="1">
    <location>
        <begin position="240"/>
        <end position="251"/>
    </location>
</feature>
<proteinExistence type="predicted"/>